<evidence type="ECO:0000256" key="1">
    <source>
        <dbReference type="SAM" id="SignalP"/>
    </source>
</evidence>
<dbReference type="Proteomes" id="UP000219972">
    <property type="component" value="Unassembled WGS sequence"/>
</dbReference>
<proteinExistence type="predicted"/>
<feature type="chain" id="PRO_5046365265" evidence="1">
    <location>
        <begin position="21"/>
        <end position="43"/>
    </location>
</feature>
<protein>
    <submittedName>
        <fullName evidence="2">Cytochrome c-type biogenesis protein CcmH</fullName>
    </submittedName>
</protein>
<name>A0ABX4IWV6_9HYPH</name>
<evidence type="ECO:0000313" key="2">
    <source>
        <dbReference type="EMBL" id="PDS44666.1"/>
    </source>
</evidence>
<dbReference type="EMBL" id="NWSL01000101">
    <property type="protein sequence ID" value="PDS44666.1"/>
    <property type="molecule type" value="Genomic_DNA"/>
</dbReference>
<reference evidence="2 3" key="1">
    <citation type="submission" date="2017-09" db="EMBL/GenBank/DDBJ databases">
        <title>Comparative genomics of rhizobia isolated from Phaseolus vulgaris in China.</title>
        <authorList>
            <person name="Tong W."/>
        </authorList>
    </citation>
    <scope>NUCLEOTIDE SEQUENCE [LARGE SCALE GENOMIC DNA]</scope>
    <source>
        <strain evidence="2 3">Y27</strain>
    </source>
</reference>
<gene>
    <name evidence="2" type="ORF">CO662_37295</name>
</gene>
<sequence>MMRRLLLAFALLLMAAPAFAVNPDEVLADPALEARARALSAEL</sequence>
<evidence type="ECO:0000313" key="3">
    <source>
        <dbReference type="Proteomes" id="UP000219972"/>
    </source>
</evidence>
<keyword evidence="1" id="KW-0732">Signal</keyword>
<feature type="signal peptide" evidence="1">
    <location>
        <begin position="1"/>
        <end position="20"/>
    </location>
</feature>
<feature type="non-terminal residue" evidence="2">
    <location>
        <position position="43"/>
    </location>
</feature>
<organism evidence="2 3">
    <name type="scientific">Rhizobium anhuiense</name>
    <dbReference type="NCBI Taxonomy" id="1184720"/>
    <lineage>
        <taxon>Bacteria</taxon>
        <taxon>Pseudomonadati</taxon>
        <taxon>Pseudomonadota</taxon>
        <taxon>Alphaproteobacteria</taxon>
        <taxon>Hyphomicrobiales</taxon>
        <taxon>Rhizobiaceae</taxon>
        <taxon>Rhizobium/Agrobacterium group</taxon>
        <taxon>Rhizobium</taxon>
    </lineage>
</organism>
<comment type="caution">
    <text evidence="2">The sequence shown here is derived from an EMBL/GenBank/DDBJ whole genome shotgun (WGS) entry which is preliminary data.</text>
</comment>
<accession>A0ABX4IWV6</accession>
<keyword evidence="3" id="KW-1185">Reference proteome</keyword>